<keyword evidence="4" id="KW-1134">Transmembrane beta strand</keyword>
<comment type="subcellular location">
    <subcellularLocation>
        <location evidence="4">Cell outer membrane</location>
        <topology evidence="4">Multi-pass membrane protein</topology>
    </subcellularLocation>
</comment>
<evidence type="ECO:0000313" key="8">
    <source>
        <dbReference type="Proteomes" id="UP000245647"/>
    </source>
</evidence>
<dbReference type="InterPro" id="IPR023997">
    <property type="entry name" value="TonB-dep_OMP_SusC/RagA_CS"/>
</dbReference>
<evidence type="ECO:0000259" key="5">
    <source>
        <dbReference type="Pfam" id="PF07660"/>
    </source>
</evidence>
<dbReference type="Pfam" id="PF13715">
    <property type="entry name" value="CarbopepD_reg_2"/>
    <property type="match status" value="1"/>
</dbReference>
<evidence type="ECO:0000256" key="4">
    <source>
        <dbReference type="PROSITE-ProRule" id="PRU01360"/>
    </source>
</evidence>
<keyword evidence="4" id="KW-0812">Transmembrane</keyword>
<name>A0A2U2PCQ8_9SPHI</name>
<dbReference type="GO" id="GO:0009279">
    <property type="term" value="C:cell outer membrane"/>
    <property type="evidence" value="ECO:0007669"/>
    <property type="project" value="UniProtKB-SubCell"/>
</dbReference>
<dbReference type="Gene3D" id="2.60.40.1120">
    <property type="entry name" value="Carboxypeptidase-like, regulatory domain"/>
    <property type="match status" value="1"/>
</dbReference>
<gene>
    <name evidence="7" type="ORF">DDR33_17950</name>
</gene>
<evidence type="ECO:0000256" key="1">
    <source>
        <dbReference type="ARBA" id="ARBA00022448"/>
    </source>
</evidence>
<sequence length="562" mass="60898">MYITFTKKGISNGYITKMLFIMKLTTVLLIASLVNVSAAGLAQQINLKKNKISLPQLFSEIKKQTGFRVVWDSQQLKKVGQVSVHFNNTKLTDALDQTLAGTGLEYTITDRTIVIREEKVTVIDRIIRAFSDSDIRATVVDEKGVPLIGATIRVKGTNRSTNTNDKGEFYLAKLDEAAILEVSFIGFRSREVSVKEISPNVNIVLKEDASKLDEVAIEAYREGSQRLSTSSIGRVTSEELAKQPVQNPLQALMGRIPGVVVSQTTGVPGARVNVQVRGRANFDRLLTNDQPLFIIDGVPMAAGNDRVSVSSGPFGSAIGAGLGAFAGINTADIESISVLKDADATSIYGSRGANGVILITTKKGKAGPVVVNANVSTGASVVSKIPKMLNTEQYLMMRNEAFANDKLTRTNANAYDLLLWDNNRYTNFAEELIGKTAHTMDAQVNVTGGGKTSTYRVGGAYHREGTVYPGDSYADRASANFNNHSQSENGRFTMDFSGIYSVGASTLPSADLTNGILLPPNFRIYDEKGQLAWNEGGFSDGRDNPLAQFKQEYRSSMSNLNV</sequence>
<keyword evidence="2 4" id="KW-0472">Membrane</keyword>
<dbReference type="Proteomes" id="UP000245647">
    <property type="component" value="Unassembled WGS sequence"/>
</dbReference>
<dbReference type="InterPro" id="IPR012910">
    <property type="entry name" value="Plug_dom"/>
</dbReference>
<dbReference type="Pfam" id="PF07660">
    <property type="entry name" value="STN"/>
    <property type="match status" value="1"/>
</dbReference>
<dbReference type="Gene3D" id="2.170.130.10">
    <property type="entry name" value="TonB-dependent receptor, plug domain"/>
    <property type="match status" value="1"/>
</dbReference>
<reference evidence="7 8" key="1">
    <citation type="submission" date="2018-04" db="EMBL/GenBank/DDBJ databases">
        <title>Pedobacter chongqingensis sp. nov., isolated from a rottenly hemp rope.</title>
        <authorList>
            <person name="Cai Y."/>
        </authorList>
    </citation>
    <scope>NUCLEOTIDE SEQUENCE [LARGE SCALE GENOMIC DNA]</scope>
    <source>
        <strain evidence="7 8">FJ4-8</strain>
    </source>
</reference>
<proteinExistence type="inferred from homology"/>
<protein>
    <recommendedName>
        <fullName evidence="9">Secretin/TonB short N-terminal domain-containing protein</fullName>
    </recommendedName>
</protein>
<dbReference type="SUPFAM" id="SSF49464">
    <property type="entry name" value="Carboxypeptidase regulatory domain-like"/>
    <property type="match status" value="1"/>
</dbReference>
<accession>A0A2U2PCQ8</accession>
<comment type="caution">
    <text evidence="7">The sequence shown here is derived from an EMBL/GenBank/DDBJ whole genome shotgun (WGS) entry which is preliminary data.</text>
</comment>
<dbReference type="InterPro" id="IPR011662">
    <property type="entry name" value="Secretin/TonB_short_N"/>
</dbReference>
<dbReference type="Gene3D" id="3.55.50.30">
    <property type="match status" value="1"/>
</dbReference>
<dbReference type="InterPro" id="IPR037066">
    <property type="entry name" value="Plug_dom_sf"/>
</dbReference>
<dbReference type="EMBL" id="QEAS01000016">
    <property type="protein sequence ID" value="PWG79175.1"/>
    <property type="molecule type" value="Genomic_DNA"/>
</dbReference>
<evidence type="ECO:0000256" key="3">
    <source>
        <dbReference type="ARBA" id="ARBA00023237"/>
    </source>
</evidence>
<evidence type="ECO:0000259" key="6">
    <source>
        <dbReference type="Pfam" id="PF07715"/>
    </source>
</evidence>
<dbReference type="NCBIfam" id="TIGR04057">
    <property type="entry name" value="SusC_RagA_signa"/>
    <property type="match status" value="1"/>
</dbReference>
<dbReference type="InterPro" id="IPR008969">
    <property type="entry name" value="CarboxyPept-like_regulatory"/>
</dbReference>
<feature type="domain" description="Secretin/TonB short N-terminal" evidence="5">
    <location>
        <begin position="72"/>
        <end position="116"/>
    </location>
</feature>
<evidence type="ECO:0008006" key="9">
    <source>
        <dbReference type="Google" id="ProtNLM"/>
    </source>
</evidence>
<dbReference type="PROSITE" id="PS52016">
    <property type="entry name" value="TONB_DEPENDENT_REC_3"/>
    <property type="match status" value="1"/>
</dbReference>
<evidence type="ECO:0000313" key="7">
    <source>
        <dbReference type="EMBL" id="PWG79175.1"/>
    </source>
</evidence>
<comment type="similarity">
    <text evidence="4">Belongs to the TonB-dependent receptor family.</text>
</comment>
<evidence type="ECO:0000256" key="2">
    <source>
        <dbReference type="ARBA" id="ARBA00023136"/>
    </source>
</evidence>
<dbReference type="InterPro" id="IPR039426">
    <property type="entry name" value="TonB-dep_rcpt-like"/>
</dbReference>
<keyword evidence="8" id="KW-1185">Reference proteome</keyword>
<keyword evidence="3 4" id="KW-0998">Cell outer membrane</keyword>
<dbReference type="Pfam" id="PF07715">
    <property type="entry name" value="Plug"/>
    <property type="match status" value="1"/>
</dbReference>
<dbReference type="AlphaFoldDB" id="A0A2U2PCQ8"/>
<dbReference type="SUPFAM" id="SSF56935">
    <property type="entry name" value="Porins"/>
    <property type="match status" value="1"/>
</dbReference>
<organism evidence="7 8">
    <name type="scientific">Pararcticibacter amylolyticus</name>
    <dbReference type="NCBI Taxonomy" id="2173175"/>
    <lineage>
        <taxon>Bacteria</taxon>
        <taxon>Pseudomonadati</taxon>
        <taxon>Bacteroidota</taxon>
        <taxon>Sphingobacteriia</taxon>
        <taxon>Sphingobacteriales</taxon>
        <taxon>Sphingobacteriaceae</taxon>
        <taxon>Pararcticibacter</taxon>
    </lineage>
</organism>
<keyword evidence="1 4" id="KW-0813">Transport</keyword>
<feature type="domain" description="TonB-dependent receptor plug" evidence="6">
    <location>
        <begin position="226"/>
        <end position="356"/>
    </location>
</feature>